<gene>
    <name evidence="2" type="ORF">VP01_3261g2</name>
</gene>
<evidence type="ECO:0000313" key="2">
    <source>
        <dbReference type="EMBL" id="KNZ53370.1"/>
    </source>
</evidence>
<accession>A0A0L6UZV0</accession>
<sequence length="579" mass="67438">LRDKVKRGMERDLKIKWEYGISRVVGIDVWRKDRIHLSQAHLALQVVKEAEQYFNKALIRVTKPLPDVQLTTTFFCVFLKRLVESCWKLVQVVIYFENKTAILVMEDNAYRELRRHTPHALPYNTAFLNLKPKSYLWWEYFWWREDLQLAGMDWILGGNYKERGRHQDPYIRSHELLQGHGNAVFLKRIDDLHFSNEQAIYALLACFTLQIQLFYVDQSEHLKKKKKFNIMWHCGITIQYFHLSYLICCSHKTLCTMTHTSKKKILEELYCNRTEKLLLVRLLLFGKMHPPLLFFAEVFFKQDKEHHSWLMCVLPQYYAYQENFPVFDSPMSGRHFESTPGQVKSTPGQQGLMTQTSFCLGVSPQVSFFLFFLFSFHLSDDQSQPGRKQDQNFNPYCRTIHILCHPCFGQGKQHMKRLKISRASSNLMPRPSLKNLAENTTKKSTAKNQSSTQRCPHQPISGKVKHLIEKEIFEHNKKQIDVSKTFGISDQQVQRIIDGAQNNKNIVTSILLLLKDNPSTTVKKITEHVENNHDIQVLPGAIQKMLKTINVSWKTVTPIPRCGVYIGEAVAAGLSSSCR</sequence>
<organism evidence="2 3">
    <name type="scientific">Puccinia sorghi</name>
    <dbReference type="NCBI Taxonomy" id="27349"/>
    <lineage>
        <taxon>Eukaryota</taxon>
        <taxon>Fungi</taxon>
        <taxon>Dikarya</taxon>
        <taxon>Basidiomycota</taxon>
        <taxon>Pucciniomycotina</taxon>
        <taxon>Pucciniomycetes</taxon>
        <taxon>Pucciniales</taxon>
        <taxon>Pucciniaceae</taxon>
        <taxon>Puccinia</taxon>
    </lineage>
</organism>
<dbReference type="AlphaFoldDB" id="A0A0L6UZV0"/>
<name>A0A0L6UZV0_9BASI</name>
<feature type="compositionally biased region" description="Polar residues" evidence="1">
    <location>
        <begin position="437"/>
        <end position="455"/>
    </location>
</feature>
<dbReference type="EMBL" id="LAVV01008237">
    <property type="protein sequence ID" value="KNZ53370.1"/>
    <property type="molecule type" value="Genomic_DNA"/>
</dbReference>
<keyword evidence="3" id="KW-1185">Reference proteome</keyword>
<feature type="non-terminal residue" evidence="2">
    <location>
        <position position="1"/>
    </location>
</feature>
<dbReference type="VEuPathDB" id="FungiDB:VP01_3261g2"/>
<evidence type="ECO:0000256" key="1">
    <source>
        <dbReference type="SAM" id="MobiDB-lite"/>
    </source>
</evidence>
<evidence type="ECO:0000313" key="3">
    <source>
        <dbReference type="Proteomes" id="UP000037035"/>
    </source>
</evidence>
<dbReference type="STRING" id="27349.A0A0L6UZV0"/>
<protein>
    <submittedName>
        <fullName evidence="2">Uncharacterized protein</fullName>
    </submittedName>
</protein>
<proteinExistence type="predicted"/>
<reference evidence="2 3" key="1">
    <citation type="submission" date="2015-08" db="EMBL/GenBank/DDBJ databases">
        <title>Next Generation Sequencing and Analysis of the Genome of Puccinia sorghi L Schw, the Causal Agent of Maize Common Rust.</title>
        <authorList>
            <person name="Rochi L."/>
            <person name="Burguener G."/>
            <person name="Darino M."/>
            <person name="Turjanski A."/>
            <person name="Kreff E."/>
            <person name="Dieguez M.J."/>
            <person name="Sacco F."/>
        </authorList>
    </citation>
    <scope>NUCLEOTIDE SEQUENCE [LARGE SCALE GENOMIC DNA]</scope>
    <source>
        <strain evidence="2 3">RO10H11247</strain>
    </source>
</reference>
<dbReference type="Proteomes" id="UP000037035">
    <property type="component" value="Unassembled WGS sequence"/>
</dbReference>
<comment type="caution">
    <text evidence="2">The sequence shown here is derived from an EMBL/GenBank/DDBJ whole genome shotgun (WGS) entry which is preliminary data.</text>
</comment>
<feature type="region of interest" description="Disordered" evidence="1">
    <location>
        <begin position="428"/>
        <end position="458"/>
    </location>
</feature>